<feature type="domain" description="Peptidoglycan binding" evidence="2">
    <location>
        <begin position="110"/>
        <end position="184"/>
    </location>
</feature>
<dbReference type="SUPFAM" id="SSF53955">
    <property type="entry name" value="Lysozyme-like"/>
    <property type="match status" value="1"/>
</dbReference>
<evidence type="ECO:0000259" key="1">
    <source>
        <dbReference type="Pfam" id="PF05838"/>
    </source>
</evidence>
<proteinExistence type="predicted"/>
<dbReference type="InterPro" id="IPR008565">
    <property type="entry name" value="TtsA-like_GH18_dom"/>
</dbReference>
<sequence length="186" mass="21294">MPGVEDDRNLSIPQKRFDFAVNAVLINEGGFSNDTNDPGGATNFGVTQHDLDEYSKELKLPSLVNNLTIDNAKTFYHAVYWEKYYYENIQSLKIAIKVFDLAVNMGPSEAHTLIQRALNWCGYRLIEDGILGPKTFAAINETCLHGREEELDTNLKEEATHYYETITEENPKLYKFLKGWLHRADE</sequence>
<dbReference type="InterPro" id="IPR023346">
    <property type="entry name" value="Lysozyme-like_dom_sf"/>
</dbReference>
<dbReference type="Pfam" id="PF09374">
    <property type="entry name" value="PG_binding_3"/>
    <property type="match status" value="1"/>
</dbReference>
<evidence type="ECO:0000259" key="2">
    <source>
        <dbReference type="Pfam" id="PF09374"/>
    </source>
</evidence>
<name>A0A6J5KXD2_9CAUD</name>
<dbReference type="EMBL" id="LR796260">
    <property type="protein sequence ID" value="CAB4132502.1"/>
    <property type="molecule type" value="Genomic_DNA"/>
</dbReference>
<dbReference type="InterPro" id="IPR018537">
    <property type="entry name" value="Peptidoglycan-bd_3"/>
</dbReference>
<dbReference type="CDD" id="cd13926">
    <property type="entry name" value="N-acetylmuramidase_GH108"/>
    <property type="match status" value="1"/>
</dbReference>
<accession>A0A6J5KXD2</accession>
<dbReference type="Gene3D" id="1.20.141.10">
    <property type="entry name" value="Chitosanase, subunit A, domain 1"/>
    <property type="match status" value="1"/>
</dbReference>
<organism evidence="3">
    <name type="scientific">uncultured Caudovirales phage</name>
    <dbReference type="NCBI Taxonomy" id="2100421"/>
    <lineage>
        <taxon>Viruses</taxon>
        <taxon>Duplodnaviria</taxon>
        <taxon>Heunggongvirae</taxon>
        <taxon>Uroviricota</taxon>
        <taxon>Caudoviricetes</taxon>
        <taxon>Peduoviridae</taxon>
        <taxon>Maltschvirus</taxon>
        <taxon>Maltschvirus maltsch</taxon>
    </lineage>
</organism>
<protein>
    <submittedName>
        <fullName evidence="3">ZliS Lysozyme family protein</fullName>
    </submittedName>
</protein>
<evidence type="ECO:0000313" key="5">
    <source>
        <dbReference type="EMBL" id="CAB4202522.1"/>
    </source>
</evidence>
<dbReference type="Pfam" id="PF05838">
    <property type="entry name" value="Glyco_hydro_108"/>
    <property type="match status" value="1"/>
</dbReference>
<evidence type="ECO:0000313" key="4">
    <source>
        <dbReference type="EMBL" id="CAB4132502.1"/>
    </source>
</evidence>
<evidence type="ECO:0000313" key="6">
    <source>
        <dbReference type="EMBL" id="CAB5207286.1"/>
    </source>
</evidence>
<dbReference type="EMBL" id="LR796198">
    <property type="protein sequence ID" value="CAB4127084.1"/>
    <property type="molecule type" value="Genomic_DNA"/>
</dbReference>
<dbReference type="EMBL" id="LR797327">
    <property type="protein sequence ID" value="CAB4202522.1"/>
    <property type="molecule type" value="Genomic_DNA"/>
</dbReference>
<gene>
    <name evidence="5" type="ORF">UFOVP1363_16</name>
    <name evidence="6" type="ORF">UFOVP179_50</name>
    <name evidence="4" type="ORF">UFOVP260_29</name>
    <name evidence="3" type="ORF">UFOVP85_33</name>
</gene>
<evidence type="ECO:0000313" key="3">
    <source>
        <dbReference type="EMBL" id="CAB4127084.1"/>
    </source>
</evidence>
<dbReference type="EMBL" id="LR798228">
    <property type="protein sequence ID" value="CAB5207286.1"/>
    <property type="molecule type" value="Genomic_DNA"/>
</dbReference>
<reference evidence="3" key="1">
    <citation type="submission" date="2020-04" db="EMBL/GenBank/DDBJ databases">
        <authorList>
            <person name="Chiriac C."/>
            <person name="Salcher M."/>
            <person name="Ghai R."/>
            <person name="Kavagutti S V."/>
        </authorList>
    </citation>
    <scope>NUCLEOTIDE SEQUENCE</scope>
</reference>
<feature type="domain" description="TtsA-like Glycoside hydrolase family 108" evidence="1">
    <location>
        <begin position="22"/>
        <end position="106"/>
    </location>
</feature>